<keyword evidence="12" id="KW-1185">Reference proteome</keyword>
<dbReference type="EMBL" id="JXXN02001855">
    <property type="protein sequence ID" value="THD23946.1"/>
    <property type="molecule type" value="Genomic_DNA"/>
</dbReference>
<feature type="region of interest" description="Disordered" evidence="9">
    <location>
        <begin position="123"/>
        <end position="157"/>
    </location>
</feature>
<dbReference type="InterPro" id="IPR052002">
    <property type="entry name" value="Even-skipped_HD"/>
</dbReference>
<keyword evidence="3 7" id="KW-0238">DNA-binding</keyword>
<evidence type="ECO:0000256" key="6">
    <source>
        <dbReference type="ARBA" id="ARBA00038449"/>
    </source>
</evidence>
<comment type="caution">
    <text evidence="11">The sequence shown here is derived from an EMBL/GenBank/DDBJ whole genome shotgun (WGS) entry which is preliminary data.</text>
</comment>
<accession>A0A4E0R9W0</accession>
<evidence type="ECO:0000259" key="10">
    <source>
        <dbReference type="PROSITE" id="PS50071"/>
    </source>
</evidence>
<dbReference type="PROSITE" id="PS00027">
    <property type="entry name" value="HOMEOBOX_1"/>
    <property type="match status" value="1"/>
</dbReference>
<dbReference type="Proteomes" id="UP000230066">
    <property type="component" value="Unassembled WGS sequence"/>
</dbReference>
<dbReference type="Pfam" id="PF00046">
    <property type="entry name" value="Homeodomain"/>
    <property type="match status" value="1"/>
</dbReference>
<dbReference type="PANTHER" id="PTHR46294">
    <property type="entry name" value="SEGMENTATION PROTEIN EVEN-SKIPPED"/>
    <property type="match status" value="1"/>
</dbReference>
<dbReference type="PANTHER" id="PTHR46294:SF4">
    <property type="entry name" value="SEGMENTATION PROTEIN EVEN-SKIPPED"/>
    <property type="match status" value="1"/>
</dbReference>
<dbReference type="CDD" id="cd00086">
    <property type="entry name" value="homeodomain"/>
    <property type="match status" value="1"/>
</dbReference>
<dbReference type="GO" id="GO:0005634">
    <property type="term" value="C:nucleus"/>
    <property type="evidence" value="ECO:0007669"/>
    <property type="project" value="UniProtKB-SubCell"/>
</dbReference>
<keyword evidence="4 7" id="KW-0371">Homeobox</keyword>
<evidence type="ECO:0000313" key="11">
    <source>
        <dbReference type="EMBL" id="THD23946.1"/>
    </source>
</evidence>
<evidence type="ECO:0000256" key="8">
    <source>
        <dbReference type="RuleBase" id="RU000682"/>
    </source>
</evidence>
<keyword evidence="5 7" id="KW-0539">Nucleus</keyword>
<sequence length="496" mass="55685">MDPTNLHQTVRHMKSNMNGTGSNIPTISCGTISERFSSLFTSNGYSEFSTNVNSSIVKDCVNAENAVSDFCQEDQRTAWPKLGALVRMNPYFHELLMRYVRYVDWTNSGLLSEGHIPVELTETSVPSEHPHVSRSEEQKTSVGRERSQTSSKSGVGVALGEASRDCVDKADPANGQCGLELTANRSLASSKRRLCHPIISSEEEEQNDSTKRYRTSYTQHQIQVLENTYQLERYISRPQRTKLAQELKLPENTIKVWFQNRRMKEKRQALMLPTIAGKDPYLRETLLRVTQLYYATRYGGDSDHGQSEHFPRPFCTRVKQMEPTKETVSDSVQFQLCREQSCSLIYSGDEELNAHSHISQSPNSTEAHRWSSAEVEKHIPSVDGLASVFRSTPARQQQQQSAQLSSASLSTCSLAPLHQSAQSIPGQWNDGVTHLPLVSRRQLMNSPWLRGFRPNIGFPIDSVLSGHPSVPVYSNANTFIDPQAKFPSDTEESSSL</sequence>
<dbReference type="InterPro" id="IPR017970">
    <property type="entry name" value="Homeobox_CS"/>
</dbReference>
<evidence type="ECO:0000256" key="4">
    <source>
        <dbReference type="ARBA" id="ARBA00023155"/>
    </source>
</evidence>
<evidence type="ECO:0000256" key="3">
    <source>
        <dbReference type="ARBA" id="ARBA00023125"/>
    </source>
</evidence>
<keyword evidence="2" id="KW-0217">Developmental protein</keyword>
<feature type="domain" description="Homeobox" evidence="10">
    <location>
        <begin position="208"/>
        <end position="268"/>
    </location>
</feature>
<dbReference type="AlphaFoldDB" id="A0A4E0R9W0"/>
<comment type="subcellular location">
    <subcellularLocation>
        <location evidence="1 7 8">Nucleus</location>
    </subcellularLocation>
</comment>
<organism evidence="11 12">
    <name type="scientific">Fasciola hepatica</name>
    <name type="common">Liver fluke</name>
    <dbReference type="NCBI Taxonomy" id="6192"/>
    <lineage>
        <taxon>Eukaryota</taxon>
        <taxon>Metazoa</taxon>
        <taxon>Spiralia</taxon>
        <taxon>Lophotrochozoa</taxon>
        <taxon>Platyhelminthes</taxon>
        <taxon>Trematoda</taxon>
        <taxon>Digenea</taxon>
        <taxon>Plagiorchiida</taxon>
        <taxon>Echinostomata</taxon>
        <taxon>Echinostomatoidea</taxon>
        <taxon>Fasciolidae</taxon>
        <taxon>Fasciola</taxon>
    </lineage>
</organism>
<dbReference type="PROSITE" id="PS50071">
    <property type="entry name" value="HOMEOBOX_2"/>
    <property type="match status" value="1"/>
</dbReference>
<proteinExistence type="inferred from homology"/>
<dbReference type="InterPro" id="IPR009057">
    <property type="entry name" value="Homeodomain-like_sf"/>
</dbReference>
<evidence type="ECO:0000256" key="9">
    <source>
        <dbReference type="SAM" id="MobiDB-lite"/>
    </source>
</evidence>
<feature type="compositionally biased region" description="Basic and acidic residues" evidence="9">
    <location>
        <begin position="128"/>
        <end position="147"/>
    </location>
</feature>
<comment type="similarity">
    <text evidence="6">Belongs to the even-skipped homeobox family.</text>
</comment>
<gene>
    <name evidence="11" type="ORF">D915_005473</name>
</gene>
<dbReference type="GO" id="GO:0000981">
    <property type="term" value="F:DNA-binding transcription factor activity, RNA polymerase II-specific"/>
    <property type="evidence" value="ECO:0007669"/>
    <property type="project" value="InterPro"/>
</dbReference>
<dbReference type="GO" id="GO:0000978">
    <property type="term" value="F:RNA polymerase II cis-regulatory region sequence-specific DNA binding"/>
    <property type="evidence" value="ECO:0007669"/>
    <property type="project" value="TreeGrafter"/>
</dbReference>
<evidence type="ECO:0000313" key="12">
    <source>
        <dbReference type="Proteomes" id="UP000230066"/>
    </source>
</evidence>
<dbReference type="SUPFAM" id="SSF46689">
    <property type="entry name" value="Homeodomain-like"/>
    <property type="match status" value="1"/>
</dbReference>
<name>A0A4E0R9W0_FASHE</name>
<evidence type="ECO:0000256" key="1">
    <source>
        <dbReference type="ARBA" id="ARBA00004123"/>
    </source>
</evidence>
<reference evidence="11" key="1">
    <citation type="submission" date="2019-03" db="EMBL/GenBank/DDBJ databases">
        <title>Improved annotation for the trematode Fasciola hepatica.</title>
        <authorList>
            <person name="Choi Y.-J."/>
            <person name="Martin J."/>
            <person name="Mitreva M."/>
        </authorList>
    </citation>
    <scope>NUCLEOTIDE SEQUENCE [LARGE SCALE GENOMIC DNA]</scope>
</reference>
<dbReference type="InterPro" id="IPR001356">
    <property type="entry name" value="HD"/>
</dbReference>
<dbReference type="Gene3D" id="1.10.10.60">
    <property type="entry name" value="Homeodomain-like"/>
    <property type="match status" value="1"/>
</dbReference>
<evidence type="ECO:0000256" key="2">
    <source>
        <dbReference type="ARBA" id="ARBA00022473"/>
    </source>
</evidence>
<evidence type="ECO:0000256" key="5">
    <source>
        <dbReference type="ARBA" id="ARBA00023242"/>
    </source>
</evidence>
<dbReference type="SMART" id="SM00389">
    <property type="entry name" value="HOX"/>
    <property type="match status" value="1"/>
</dbReference>
<evidence type="ECO:0000256" key="7">
    <source>
        <dbReference type="PROSITE-ProRule" id="PRU00108"/>
    </source>
</evidence>
<protein>
    <submittedName>
        <fullName evidence="11">Homeobox even-skipped protein 1</fullName>
    </submittedName>
</protein>
<feature type="DNA-binding region" description="Homeobox" evidence="7">
    <location>
        <begin position="210"/>
        <end position="269"/>
    </location>
</feature>